<accession>A0ACC3D297</accession>
<gene>
    <name evidence="1" type="ORF">LTS18_007732</name>
</gene>
<dbReference type="EMBL" id="JAWDJW010008303">
    <property type="protein sequence ID" value="KAK3060768.1"/>
    <property type="molecule type" value="Genomic_DNA"/>
</dbReference>
<proteinExistence type="predicted"/>
<dbReference type="Proteomes" id="UP001186974">
    <property type="component" value="Unassembled WGS sequence"/>
</dbReference>
<evidence type="ECO:0000313" key="2">
    <source>
        <dbReference type="Proteomes" id="UP001186974"/>
    </source>
</evidence>
<reference evidence="1" key="1">
    <citation type="submission" date="2024-09" db="EMBL/GenBank/DDBJ databases">
        <title>Black Yeasts Isolated from many extreme environments.</title>
        <authorList>
            <person name="Coleine C."/>
            <person name="Stajich J.E."/>
            <person name="Selbmann L."/>
        </authorList>
    </citation>
    <scope>NUCLEOTIDE SEQUENCE</scope>
    <source>
        <strain evidence="1">CCFEE 5737</strain>
    </source>
</reference>
<organism evidence="1 2">
    <name type="scientific">Coniosporium uncinatum</name>
    <dbReference type="NCBI Taxonomy" id="93489"/>
    <lineage>
        <taxon>Eukaryota</taxon>
        <taxon>Fungi</taxon>
        <taxon>Dikarya</taxon>
        <taxon>Ascomycota</taxon>
        <taxon>Pezizomycotina</taxon>
        <taxon>Dothideomycetes</taxon>
        <taxon>Dothideomycetes incertae sedis</taxon>
        <taxon>Coniosporium</taxon>
    </lineage>
</organism>
<name>A0ACC3D297_9PEZI</name>
<protein>
    <submittedName>
        <fullName evidence="1">Uncharacterized protein</fullName>
    </submittedName>
</protein>
<feature type="non-terminal residue" evidence="1">
    <location>
        <position position="198"/>
    </location>
</feature>
<sequence>MSDPISTNTLVRLHILPPTSLPAHPLLTHLQQSTSPPPPSAFILQILTEASALITTSLPHHFAQKSASKPSPPSSASVELLAHSIPADKLPSETCAGSGREKGENWFARRSRHVNEAREGTASWAEMDGHLRVGHSLNEKAYTPDVFDARLVLDWDEEIRGVGDEGEGEGEGEGWQGWREVSAGIWEMGHEMPAVLDN</sequence>
<evidence type="ECO:0000313" key="1">
    <source>
        <dbReference type="EMBL" id="KAK3060768.1"/>
    </source>
</evidence>
<keyword evidence="2" id="KW-1185">Reference proteome</keyword>
<comment type="caution">
    <text evidence="1">The sequence shown here is derived from an EMBL/GenBank/DDBJ whole genome shotgun (WGS) entry which is preliminary data.</text>
</comment>